<dbReference type="OrthoDB" id="5843969at2759"/>
<organism evidence="3 4">
    <name type="scientific">Pristionchus pacificus</name>
    <name type="common">Parasitic nematode worm</name>
    <dbReference type="NCBI Taxonomy" id="54126"/>
    <lineage>
        <taxon>Eukaryota</taxon>
        <taxon>Metazoa</taxon>
        <taxon>Ecdysozoa</taxon>
        <taxon>Nematoda</taxon>
        <taxon>Chromadorea</taxon>
        <taxon>Rhabditida</taxon>
        <taxon>Rhabditina</taxon>
        <taxon>Diplogasteromorpha</taxon>
        <taxon>Diplogasteroidea</taxon>
        <taxon>Neodiplogasteridae</taxon>
        <taxon>Pristionchus</taxon>
    </lineage>
</organism>
<protein>
    <submittedName>
        <fullName evidence="3">Uncharacterized protein</fullName>
    </submittedName>
</protein>
<feature type="compositionally biased region" description="Basic residues" evidence="1">
    <location>
        <begin position="113"/>
        <end position="126"/>
    </location>
</feature>
<gene>
    <name evidence="3" type="primary">WBGene00106989</name>
</gene>
<name>A0A454Y260_PRIPA</name>
<feature type="region of interest" description="Disordered" evidence="1">
    <location>
        <begin position="18"/>
        <end position="50"/>
    </location>
</feature>
<dbReference type="AlphaFoldDB" id="A0A454Y260"/>
<keyword evidence="4" id="KW-1185">Reference proteome</keyword>
<feature type="compositionally biased region" description="Acidic residues" evidence="1">
    <location>
        <begin position="96"/>
        <end position="106"/>
    </location>
</feature>
<evidence type="ECO:0000313" key="4">
    <source>
        <dbReference type="Proteomes" id="UP000005239"/>
    </source>
</evidence>
<accession>A0A454Y260</accession>
<evidence type="ECO:0000256" key="2">
    <source>
        <dbReference type="SAM" id="SignalP"/>
    </source>
</evidence>
<reference evidence="3" key="2">
    <citation type="submission" date="2022-06" db="UniProtKB">
        <authorList>
            <consortium name="EnsemblMetazoa"/>
        </authorList>
    </citation>
    <scope>IDENTIFICATION</scope>
    <source>
        <strain evidence="3">PS312</strain>
    </source>
</reference>
<keyword evidence="2" id="KW-0732">Signal</keyword>
<feature type="region of interest" description="Disordered" evidence="1">
    <location>
        <begin position="95"/>
        <end position="126"/>
    </location>
</feature>
<accession>A0A8R1YBT4</accession>
<proteinExistence type="predicted"/>
<evidence type="ECO:0000256" key="1">
    <source>
        <dbReference type="SAM" id="MobiDB-lite"/>
    </source>
</evidence>
<feature type="region of interest" description="Disordered" evidence="1">
    <location>
        <begin position="206"/>
        <end position="228"/>
    </location>
</feature>
<feature type="compositionally biased region" description="Polar residues" evidence="1">
    <location>
        <begin position="21"/>
        <end position="32"/>
    </location>
</feature>
<dbReference type="Proteomes" id="UP000005239">
    <property type="component" value="Unassembled WGS sequence"/>
</dbReference>
<reference evidence="4" key="1">
    <citation type="journal article" date="2008" name="Nat. Genet.">
        <title>The Pristionchus pacificus genome provides a unique perspective on nematode lifestyle and parasitism.</title>
        <authorList>
            <person name="Dieterich C."/>
            <person name="Clifton S.W."/>
            <person name="Schuster L.N."/>
            <person name="Chinwalla A."/>
            <person name="Delehaunty K."/>
            <person name="Dinkelacker I."/>
            <person name="Fulton L."/>
            <person name="Fulton R."/>
            <person name="Godfrey J."/>
            <person name="Minx P."/>
            <person name="Mitreva M."/>
            <person name="Roeseler W."/>
            <person name="Tian H."/>
            <person name="Witte H."/>
            <person name="Yang S.P."/>
            <person name="Wilson R.K."/>
            <person name="Sommer R.J."/>
        </authorList>
    </citation>
    <scope>NUCLEOTIDE SEQUENCE [LARGE SCALE GENOMIC DNA]</scope>
    <source>
        <strain evidence="4">PS312</strain>
    </source>
</reference>
<feature type="signal peptide" evidence="2">
    <location>
        <begin position="1"/>
        <end position="19"/>
    </location>
</feature>
<sequence length="228" mass="25907">MKWVLAAALIGLAIAAQQAQPNKTTEGATQSADGRRSHRRHRESSESFEEEDVYAAHFYAAPTPKYRPPPPYAHLPANSDVNYCSIHASFPMAGGYEDDSRDESDLSDVYGRRSPRRSRSLRGRRLPRRHGYRHRWNRQTCRFTATFSQETCQSCCRVASRSNDADPAAITGSLFFFAPWDNESREKSPLRREIQCVCCSPRRVVSATLPPTPSYGEREDYGEKEEEN</sequence>
<dbReference type="EnsemblMetazoa" id="PPA17435.1">
    <property type="protein sequence ID" value="PPA17435.1"/>
    <property type="gene ID" value="WBGene00106989"/>
</dbReference>
<feature type="chain" id="PRO_5043444939" evidence="2">
    <location>
        <begin position="20"/>
        <end position="228"/>
    </location>
</feature>
<evidence type="ECO:0000313" key="3">
    <source>
        <dbReference type="EnsemblMetazoa" id="PPA17435.1"/>
    </source>
</evidence>